<dbReference type="PANTHER" id="PTHR43720">
    <property type="entry name" value="2-AMINOMUCONIC SEMIALDEHYDE DEHYDROGENASE"/>
    <property type="match status" value="1"/>
</dbReference>
<gene>
    <name evidence="6" type="ORF">BKA55DRAFT_732013</name>
</gene>
<keyword evidence="3" id="KW-0520">NAD</keyword>
<keyword evidence="2" id="KW-0560">Oxidoreductase</keyword>
<dbReference type="Pfam" id="PF00171">
    <property type="entry name" value="Aldedh"/>
    <property type="match status" value="1"/>
</dbReference>
<evidence type="ECO:0000256" key="4">
    <source>
        <dbReference type="ARBA" id="ARBA00024226"/>
    </source>
</evidence>
<sequence>MAPVFVDLSAPNGHKWTQPVGLFINNEFVGSKDAKTLAVVNPATEEEIAPAALASEEDLDKAIQAAFDAFSNSDWRRLSGTDRGKLVFRLADLMEKNATSLATAESLNTGKAYSIALEGDVEDAIKIVRYYAGYADKFFGQVIDTGANMLAYTLKEPIGNFPLNTAITKLAPALCCGNTVILKPSGVTPLSVLYLATLIKEAGFPPGVVNIINGLGPPVGAAMATHKQISKISFTGSTRVGKELMKLGSTEMKKLTLETSEKSPLIVFEDSNLDLAAQWAHLGFTFNQGELCKATTRILVQNTIFDRFLDALKAVTLKYPVGQPFEEETYLGPLVSKAHFDRVQEYINIGKEDGAKDILESCMQTVFKKGFFVSPSIFVDVKPSMRIYREEIFSPCAVVVPFKDEDGAVKLANDSMYGLGSALFTEHISKAHNVARSIEAGMVWVNSSNDSDFRVPFGDVKQSGIGRELGEAGLEAYYNVKAIHVNIGNVPPM</sequence>
<evidence type="ECO:0000256" key="1">
    <source>
        <dbReference type="ARBA" id="ARBA00009986"/>
    </source>
</evidence>
<dbReference type="Proteomes" id="UP000720189">
    <property type="component" value="Unassembled WGS sequence"/>
</dbReference>
<reference evidence="6" key="1">
    <citation type="journal article" date="2021" name="Nat. Commun.">
        <title>Genetic determinants of endophytism in the Arabidopsis root mycobiome.</title>
        <authorList>
            <person name="Mesny F."/>
            <person name="Miyauchi S."/>
            <person name="Thiergart T."/>
            <person name="Pickel B."/>
            <person name="Atanasova L."/>
            <person name="Karlsson M."/>
            <person name="Huettel B."/>
            <person name="Barry K.W."/>
            <person name="Haridas S."/>
            <person name="Chen C."/>
            <person name="Bauer D."/>
            <person name="Andreopoulos W."/>
            <person name="Pangilinan J."/>
            <person name="LaButti K."/>
            <person name="Riley R."/>
            <person name="Lipzen A."/>
            <person name="Clum A."/>
            <person name="Drula E."/>
            <person name="Henrissat B."/>
            <person name="Kohler A."/>
            <person name="Grigoriev I.V."/>
            <person name="Martin F.M."/>
            <person name="Hacquard S."/>
        </authorList>
    </citation>
    <scope>NUCLEOTIDE SEQUENCE</scope>
    <source>
        <strain evidence="6">MPI-CAGE-AT-0023</strain>
    </source>
</reference>
<protein>
    <recommendedName>
        <fullName evidence="4">aldehyde dehydrogenase (NAD(+))</fullName>
        <ecNumber evidence="4">1.2.1.3</ecNumber>
    </recommendedName>
</protein>
<dbReference type="InterPro" id="IPR016161">
    <property type="entry name" value="Ald_DH/histidinol_DH"/>
</dbReference>
<dbReference type="EMBL" id="JAGMUX010000001">
    <property type="protein sequence ID" value="KAH7269821.1"/>
    <property type="molecule type" value="Genomic_DNA"/>
</dbReference>
<dbReference type="RefSeq" id="XP_046056589.1">
    <property type="nucleotide sequence ID" value="XM_046201216.1"/>
</dbReference>
<evidence type="ECO:0000313" key="7">
    <source>
        <dbReference type="Proteomes" id="UP000720189"/>
    </source>
</evidence>
<dbReference type="InterPro" id="IPR016163">
    <property type="entry name" value="Ald_DH_C"/>
</dbReference>
<dbReference type="FunFam" id="3.40.309.10:FF:000012">
    <property type="entry name" value="Betaine aldehyde dehydrogenase"/>
    <property type="match status" value="1"/>
</dbReference>
<dbReference type="FunFam" id="3.40.605.10:FF:000050">
    <property type="entry name" value="Aldehyde dehydrogenase, mitochondrial"/>
    <property type="match status" value="1"/>
</dbReference>
<organism evidence="6 7">
    <name type="scientific">Fusarium redolens</name>
    <dbReference type="NCBI Taxonomy" id="48865"/>
    <lineage>
        <taxon>Eukaryota</taxon>
        <taxon>Fungi</taxon>
        <taxon>Dikarya</taxon>
        <taxon>Ascomycota</taxon>
        <taxon>Pezizomycotina</taxon>
        <taxon>Sordariomycetes</taxon>
        <taxon>Hypocreomycetidae</taxon>
        <taxon>Hypocreales</taxon>
        <taxon>Nectriaceae</taxon>
        <taxon>Fusarium</taxon>
        <taxon>Fusarium redolens species complex</taxon>
    </lineage>
</organism>
<dbReference type="PANTHER" id="PTHR43720:SF2">
    <property type="entry name" value="2-AMINOMUCONIC SEMIALDEHYDE DEHYDROGENASE"/>
    <property type="match status" value="1"/>
</dbReference>
<evidence type="ECO:0000256" key="3">
    <source>
        <dbReference type="ARBA" id="ARBA00023027"/>
    </source>
</evidence>
<proteinExistence type="inferred from homology"/>
<dbReference type="GeneID" id="70231170"/>
<dbReference type="GO" id="GO:0006598">
    <property type="term" value="P:polyamine catabolic process"/>
    <property type="evidence" value="ECO:0007669"/>
    <property type="project" value="TreeGrafter"/>
</dbReference>
<dbReference type="Gene3D" id="3.40.605.10">
    <property type="entry name" value="Aldehyde Dehydrogenase, Chain A, domain 1"/>
    <property type="match status" value="1"/>
</dbReference>
<comment type="caution">
    <text evidence="6">The sequence shown here is derived from an EMBL/GenBank/DDBJ whole genome shotgun (WGS) entry which is preliminary data.</text>
</comment>
<dbReference type="OrthoDB" id="310895at2759"/>
<evidence type="ECO:0000256" key="2">
    <source>
        <dbReference type="ARBA" id="ARBA00023002"/>
    </source>
</evidence>
<evidence type="ECO:0000313" key="6">
    <source>
        <dbReference type="EMBL" id="KAH7269821.1"/>
    </source>
</evidence>
<dbReference type="AlphaFoldDB" id="A0A9P9KWH5"/>
<evidence type="ECO:0000259" key="5">
    <source>
        <dbReference type="Pfam" id="PF00171"/>
    </source>
</evidence>
<comment type="similarity">
    <text evidence="1">Belongs to the aldehyde dehydrogenase family.</text>
</comment>
<dbReference type="GO" id="GO:0004029">
    <property type="term" value="F:aldehyde dehydrogenase (NAD+) activity"/>
    <property type="evidence" value="ECO:0007669"/>
    <property type="project" value="UniProtKB-EC"/>
</dbReference>
<feature type="domain" description="Aldehyde dehydrogenase" evidence="5">
    <location>
        <begin position="30"/>
        <end position="483"/>
    </location>
</feature>
<dbReference type="Gene3D" id="3.40.309.10">
    <property type="entry name" value="Aldehyde Dehydrogenase, Chain A, domain 2"/>
    <property type="match status" value="1"/>
</dbReference>
<name>A0A9P9KWH5_FUSRE</name>
<keyword evidence="7" id="KW-1185">Reference proteome</keyword>
<dbReference type="EC" id="1.2.1.3" evidence="4"/>
<dbReference type="InterPro" id="IPR015590">
    <property type="entry name" value="Aldehyde_DH_dom"/>
</dbReference>
<accession>A0A9P9KWH5</accession>
<dbReference type="InterPro" id="IPR016162">
    <property type="entry name" value="Ald_DH_N"/>
</dbReference>
<dbReference type="SUPFAM" id="SSF53720">
    <property type="entry name" value="ALDH-like"/>
    <property type="match status" value="1"/>
</dbReference>